<keyword evidence="5" id="KW-0539">Nucleus</keyword>
<feature type="region of interest" description="Disordered" evidence="6">
    <location>
        <begin position="227"/>
        <end position="250"/>
    </location>
</feature>
<keyword evidence="8" id="KW-1185">Reference proteome</keyword>
<evidence type="ECO:0000256" key="2">
    <source>
        <dbReference type="ARBA" id="ARBA00004604"/>
    </source>
</evidence>
<dbReference type="Pfam" id="PF03998">
    <property type="entry name" value="Utp11"/>
    <property type="match status" value="1"/>
</dbReference>
<dbReference type="GO" id="GO:0006364">
    <property type="term" value="P:rRNA processing"/>
    <property type="evidence" value="ECO:0007669"/>
    <property type="project" value="UniProtKB-KW"/>
</dbReference>
<keyword evidence="4" id="KW-0698">rRNA processing</keyword>
<dbReference type="PANTHER" id="PTHR12838">
    <property type="entry name" value="U3 SMALL NUCLEOLAR RNA-ASSOCIATED PROTEIN 11"/>
    <property type="match status" value="1"/>
</dbReference>
<accession>A0A316VIQ4</accession>
<dbReference type="PANTHER" id="PTHR12838:SF0">
    <property type="entry name" value="U3 SMALL NUCLEOLAR RNA-ASSOCIATED PROTEIN 11-RELATED"/>
    <property type="match status" value="1"/>
</dbReference>
<dbReference type="GO" id="GO:0032040">
    <property type="term" value="C:small-subunit processome"/>
    <property type="evidence" value="ECO:0007669"/>
    <property type="project" value="InterPro"/>
</dbReference>
<reference evidence="7 8" key="1">
    <citation type="journal article" date="2018" name="Mol. Biol. Evol.">
        <title>Broad Genomic Sampling Reveals a Smut Pathogenic Ancestry of the Fungal Clade Ustilaginomycotina.</title>
        <authorList>
            <person name="Kijpornyongpan T."/>
            <person name="Mondo S.J."/>
            <person name="Barry K."/>
            <person name="Sandor L."/>
            <person name="Lee J."/>
            <person name="Lipzen A."/>
            <person name="Pangilinan J."/>
            <person name="LaButti K."/>
            <person name="Hainaut M."/>
            <person name="Henrissat B."/>
            <person name="Grigoriev I.V."/>
            <person name="Spatafora J.W."/>
            <person name="Aime M.C."/>
        </authorList>
    </citation>
    <scope>NUCLEOTIDE SEQUENCE [LARGE SCALE GENOMIC DNA]</scope>
    <source>
        <strain evidence="7 8">MCA 3882</strain>
    </source>
</reference>
<dbReference type="EMBL" id="KZ819602">
    <property type="protein sequence ID" value="PWN37482.1"/>
    <property type="molecule type" value="Genomic_DNA"/>
</dbReference>
<evidence type="ECO:0000313" key="7">
    <source>
        <dbReference type="EMBL" id="PWN37482.1"/>
    </source>
</evidence>
<feature type="compositionally biased region" description="Basic residues" evidence="6">
    <location>
        <begin position="1"/>
        <end position="10"/>
    </location>
</feature>
<feature type="non-terminal residue" evidence="7">
    <location>
        <position position="1"/>
    </location>
</feature>
<evidence type="ECO:0000256" key="1">
    <source>
        <dbReference type="ARBA" id="ARBA00004099"/>
    </source>
</evidence>
<sequence>RNVVHRRNHKERSQPGNRRKFGLLEKHKDYVERARDHHAKQEKLQRLQQKAALRNTDEFNFGMIKSATNNLLDRAKGGKHHQSRTGTSSLDLSNDLVAILKSQDVGYLRNVARAEEKKIEQIKEKIKPSIGSLPMQWLDEKEGRREALERHGLLQPSKKAGRLSKKALENSNIASSGKKTVWVDSVEEAKRMSPTKEKKGISSSSKGKAKAYDEEFGSLAAMEQFADDDGDLSFDEADDSKSNTNSRPVEKALTKLVTELMSRQERLDSLKQAQQKLETVRHLMTTKGTSVRKLKSKEDTLRDAVAKGARVTSNGLALPGPDEEDES</sequence>
<evidence type="ECO:0000256" key="4">
    <source>
        <dbReference type="ARBA" id="ARBA00022552"/>
    </source>
</evidence>
<comment type="subcellular location">
    <subcellularLocation>
        <location evidence="2">Nucleus</location>
        <location evidence="2">Nucleolus</location>
    </subcellularLocation>
</comment>
<dbReference type="FunCoup" id="A0A316VIQ4">
    <property type="interactions" value="370"/>
</dbReference>
<evidence type="ECO:0000256" key="6">
    <source>
        <dbReference type="SAM" id="MobiDB-lite"/>
    </source>
</evidence>
<dbReference type="InParanoid" id="A0A316VIQ4"/>
<evidence type="ECO:0000256" key="3">
    <source>
        <dbReference type="ARBA" id="ARBA00008105"/>
    </source>
</evidence>
<dbReference type="AlphaFoldDB" id="A0A316VIQ4"/>
<dbReference type="Proteomes" id="UP000245771">
    <property type="component" value="Unassembled WGS sequence"/>
</dbReference>
<dbReference type="STRING" id="1280837.A0A316VIQ4"/>
<proteinExistence type="inferred from homology"/>
<dbReference type="InterPro" id="IPR007144">
    <property type="entry name" value="SSU_processome_Utp11"/>
</dbReference>
<evidence type="ECO:0000256" key="5">
    <source>
        <dbReference type="ARBA" id="ARBA00023242"/>
    </source>
</evidence>
<name>A0A316VIQ4_9BASI</name>
<dbReference type="OrthoDB" id="29058at2759"/>
<gene>
    <name evidence="7" type="ORF">FA14DRAFT_110852</name>
</gene>
<feature type="non-terminal residue" evidence="7">
    <location>
        <position position="327"/>
    </location>
</feature>
<dbReference type="GeneID" id="37017706"/>
<comment type="function">
    <text evidence="1">Involved in nucleolar processing of pre-18S ribosomal RNA.</text>
</comment>
<organism evidence="7 8">
    <name type="scientific">Meira miltonrushii</name>
    <dbReference type="NCBI Taxonomy" id="1280837"/>
    <lineage>
        <taxon>Eukaryota</taxon>
        <taxon>Fungi</taxon>
        <taxon>Dikarya</taxon>
        <taxon>Basidiomycota</taxon>
        <taxon>Ustilaginomycotina</taxon>
        <taxon>Exobasidiomycetes</taxon>
        <taxon>Exobasidiales</taxon>
        <taxon>Brachybasidiaceae</taxon>
        <taxon>Meira</taxon>
    </lineage>
</organism>
<protein>
    <submittedName>
        <fullName evidence="7">Small-subunit processome</fullName>
    </submittedName>
</protein>
<evidence type="ECO:0000313" key="8">
    <source>
        <dbReference type="Proteomes" id="UP000245771"/>
    </source>
</evidence>
<feature type="region of interest" description="Disordered" evidence="6">
    <location>
        <begin position="1"/>
        <end position="20"/>
    </location>
</feature>
<feature type="compositionally biased region" description="Acidic residues" evidence="6">
    <location>
        <begin position="227"/>
        <end position="238"/>
    </location>
</feature>
<dbReference type="RefSeq" id="XP_025357784.1">
    <property type="nucleotide sequence ID" value="XM_025495925.1"/>
</dbReference>
<comment type="similarity">
    <text evidence="3">Belongs to the UTP11 family.</text>
</comment>